<evidence type="ECO:0000313" key="1">
    <source>
        <dbReference type="EMBL" id="KAK7685258.1"/>
    </source>
</evidence>
<comment type="caution">
    <text evidence="1">The sequence shown here is derived from an EMBL/GenBank/DDBJ whole genome shotgun (WGS) entry which is preliminary data.</text>
</comment>
<protein>
    <submittedName>
        <fullName evidence="1">Uncharacterized protein</fullName>
    </submittedName>
</protein>
<accession>A0AAW0FW07</accession>
<proteinExistence type="predicted"/>
<sequence>MNATQSTSAHRVCTAIYDETELFSQVTAQFTSSNNPLSGPLCDFVTRRIGINSLLLKYIRKIYSLIGFTGNRTCGVRVGTIWQGATGTTATDDGNPVGVGDEVDDEDDDILNEDEDFQQEMSSLETFFSNLDIL</sequence>
<reference evidence="1 2" key="1">
    <citation type="submission" date="2022-09" db="EMBL/GenBank/DDBJ databases">
        <authorList>
            <person name="Palmer J.M."/>
        </authorList>
    </citation>
    <scope>NUCLEOTIDE SEQUENCE [LARGE SCALE GENOMIC DNA]</scope>
    <source>
        <strain evidence="1 2">DSM 7382</strain>
    </source>
</reference>
<dbReference type="Proteomes" id="UP001385951">
    <property type="component" value="Unassembled WGS sequence"/>
</dbReference>
<keyword evidence="2" id="KW-1185">Reference proteome</keyword>
<dbReference type="AlphaFoldDB" id="A0AAW0FW07"/>
<gene>
    <name evidence="1" type="ORF">QCA50_011621</name>
</gene>
<organism evidence="1 2">
    <name type="scientific">Cerrena zonata</name>
    <dbReference type="NCBI Taxonomy" id="2478898"/>
    <lineage>
        <taxon>Eukaryota</taxon>
        <taxon>Fungi</taxon>
        <taxon>Dikarya</taxon>
        <taxon>Basidiomycota</taxon>
        <taxon>Agaricomycotina</taxon>
        <taxon>Agaricomycetes</taxon>
        <taxon>Polyporales</taxon>
        <taxon>Cerrenaceae</taxon>
        <taxon>Cerrena</taxon>
    </lineage>
</organism>
<dbReference type="EMBL" id="JASBNA010000021">
    <property type="protein sequence ID" value="KAK7685258.1"/>
    <property type="molecule type" value="Genomic_DNA"/>
</dbReference>
<evidence type="ECO:0000313" key="2">
    <source>
        <dbReference type="Proteomes" id="UP001385951"/>
    </source>
</evidence>
<name>A0AAW0FW07_9APHY</name>